<name>A0A1Q9CYZ2_SYMMI</name>
<organism evidence="3 4">
    <name type="scientific">Symbiodinium microadriaticum</name>
    <name type="common">Dinoflagellate</name>
    <name type="synonym">Zooxanthella microadriatica</name>
    <dbReference type="NCBI Taxonomy" id="2951"/>
    <lineage>
        <taxon>Eukaryota</taxon>
        <taxon>Sar</taxon>
        <taxon>Alveolata</taxon>
        <taxon>Dinophyceae</taxon>
        <taxon>Suessiales</taxon>
        <taxon>Symbiodiniaceae</taxon>
        <taxon>Symbiodinium</taxon>
    </lineage>
</organism>
<feature type="repeat" description="TPR" evidence="1">
    <location>
        <begin position="93"/>
        <end position="126"/>
    </location>
</feature>
<feature type="region of interest" description="Disordered" evidence="2">
    <location>
        <begin position="346"/>
        <end position="377"/>
    </location>
</feature>
<accession>A0A1Q9CYZ2</accession>
<evidence type="ECO:0000256" key="1">
    <source>
        <dbReference type="PROSITE-ProRule" id="PRU00339"/>
    </source>
</evidence>
<dbReference type="Proteomes" id="UP000186817">
    <property type="component" value="Unassembled WGS sequence"/>
</dbReference>
<gene>
    <name evidence="3" type="ORF">AK812_SmicGene30587</name>
</gene>
<sequence length="377" mass="41541">MTVDVQRSGLYCVVSLLTAKAKAKGRGQGKAKAESVRQQARHEAKEVTRASRGRRRAHGKEEAINETRQRLRTKLLQRQLTRGPAAKPGEERRGVLVELAKLQTEAGQQRSAIKLLQEALDMSPDDTDFQVRTPLLALYMDRAMTEEASSMLKGPLFEMGADAEAASNAKTEAATVGLYSLALLSYIKIHVLQDCKKKDRDGKKAEVLQRLQAAHRHNPFVAEYIAFAPAFEQDFPLGCELPPAASEGILERKLLEALRYCCQLGGRGQISVWQDSGPFVRKFVREALFEGEAGPDATTDVKGDETEVDEPPPLPPLPAASSQEPPVLTRWRRAREAAMQLWASDIATEAGLGEGQEECEEEEVSFTDDDAVDDDVC</sequence>
<reference evidence="3 4" key="1">
    <citation type="submission" date="2016-02" db="EMBL/GenBank/DDBJ databases">
        <title>Genome analysis of coral dinoflagellate symbionts highlights evolutionary adaptations to a symbiotic lifestyle.</title>
        <authorList>
            <person name="Aranda M."/>
            <person name="Li Y."/>
            <person name="Liew Y.J."/>
            <person name="Baumgarten S."/>
            <person name="Simakov O."/>
            <person name="Wilson M."/>
            <person name="Piel J."/>
            <person name="Ashoor H."/>
            <person name="Bougouffa S."/>
            <person name="Bajic V.B."/>
            <person name="Ryu T."/>
            <person name="Ravasi T."/>
            <person name="Bayer T."/>
            <person name="Micklem G."/>
            <person name="Kim H."/>
            <person name="Bhak J."/>
            <person name="Lajeunesse T.C."/>
            <person name="Voolstra C.R."/>
        </authorList>
    </citation>
    <scope>NUCLEOTIDE SEQUENCE [LARGE SCALE GENOMIC DNA]</scope>
    <source>
        <strain evidence="3 4">CCMP2467</strain>
    </source>
</reference>
<comment type="caution">
    <text evidence="3">The sequence shown here is derived from an EMBL/GenBank/DDBJ whole genome shotgun (WGS) entry which is preliminary data.</text>
</comment>
<dbReference type="OrthoDB" id="437684at2759"/>
<dbReference type="AlphaFoldDB" id="A0A1Q9CYZ2"/>
<dbReference type="PROSITE" id="PS50005">
    <property type="entry name" value="TPR"/>
    <property type="match status" value="1"/>
</dbReference>
<feature type="compositionally biased region" description="Basic and acidic residues" evidence="2">
    <location>
        <begin position="31"/>
        <end position="49"/>
    </location>
</feature>
<proteinExistence type="predicted"/>
<protein>
    <submittedName>
        <fullName evidence="3">Uncharacterized protein</fullName>
    </submittedName>
</protein>
<evidence type="ECO:0000313" key="4">
    <source>
        <dbReference type="Proteomes" id="UP000186817"/>
    </source>
</evidence>
<keyword evidence="4" id="KW-1185">Reference proteome</keyword>
<keyword evidence="1" id="KW-0802">TPR repeat</keyword>
<dbReference type="InterPro" id="IPR019734">
    <property type="entry name" value="TPR_rpt"/>
</dbReference>
<feature type="region of interest" description="Disordered" evidence="2">
    <location>
        <begin position="293"/>
        <end position="329"/>
    </location>
</feature>
<feature type="compositionally biased region" description="Acidic residues" evidence="2">
    <location>
        <begin position="355"/>
        <end position="377"/>
    </location>
</feature>
<dbReference type="EMBL" id="LSRX01000828">
    <property type="protein sequence ID" value="OLP88110.1"/>
    <property type="molecule type" value="Genomic_DNA"/>
</dbReference>
<evidence type="ECO:0000313" key="3">
    <source>
        <dbReference type="EMBL" id="OLP88110.1"/>
    </source>
</evidence>
<evidence type="ECO:0000256" key="2">
    <source>
        <dbReference type="SAM" id="MobiDB-lite"/>
    </source>
</evidence>
<feature type="region of interest" description="Disordered" evidence="2">
    <location>
        <begin position="24"/>
        <end position="63"/>
    </location>
</feature>